<evidence type="ECO:0000256" key="2">
    <source>
        <dbReference type="SAM" id="Phobius"/>
    </source>
</evidence>
<accession>A0A382MH28</accession>
<organism evidence="3">
    <name type="scientific">marine metagenome</name>
    <dbReference type="NCBI Taxonomy" id="408172"/>
    <lineage>
        <taxon>unclassified sequences</taxon>
        <taxon>metagenomes</taxon>
        <taxon>ecological metagenomes</taxon>
    </lineage>
</organism>
<feature type="compositionally biased region" description="Basic and acidic residues" evidence="1">
    <location>
        <begin position="200"/>
        <end position="214"/>
    </location>
</feature>
<proteinExistence type="predicted"/>
<dbReference type="EMBL" id="UINC01092734">
    <property type="protein sequence ID" value="SVC46571.1"/>
    <property type="molecule type" value="Genomic_DNA"/>
</dbReference>
<name>A0A382MH28_9ZZZZ</name>
<dbReference type="AlphaFoldDB" id="A0A382MH28"/>
<keyword evidence="2" id="KW-0812">Transmembrane</keyword>
<evidence type="ECO:0000313" key="3">
    <source>
        <dbReference type="EMBL" id="SVC46571.1"/>
    </source>
</evidence>
<feature type="transmembrane region" description="Helical" evidence="2">
    <location>
        <begin position="6"/>
        <end position="32"/>
    </location>
</feature>
<reference evidence="3" key="1">
    <citation type="submission" date="2018-05" db="EMBL/GenBank/DDBJ databases">
        <authorList>
            <person name="Lanie J.A."/>
            <person name="Ng W.-L."/>
            <person name="Kazmierczak K.M."/>
            <person name="Andrzejewski T.M."/>
            <person name="Davidsen T.M."/>
            <person name="Wayne K.J."/>
            <person name="Tettelin H."/>
            <person name="Glass J.I."/>
            <person name="Rusch D."/>
            <person name="Podicherti R."/>
            <person name="Tsui H.-C.T."/>
            <person name="Winkler M.E."/>
        </authorList>
    </citation>
    <scope>NUCLEOTIDE SEQUENCE</scope>
</reference>
<keyword evidence="2" id="KW-0472">Membrane</keyword>
<sequence>MFFRSGHLAFIDFLFILLLAFMSMFILALLLINPIPKKSEIERKAEYLVTLEWDDKSHDDIDIWIEDPVQNILSFRNRAAGLMHLDKDDLGRINDVIYLPDGTRQEIELNREVVTFRGWIQGEYIVNVHMYKKRSGGDAPVKITMLRINPYKVLWEENILLEHHGQERTIRRFTLNQKGDITKTSTIEKLFINTTRRRLEFEPREPSEPSDRQRNLNLDSGGRLIEPRGAP</sequence>
<gene>
    <name evidence="3" type="ORF">METZ01_LOCUS299425</name>
</gene>
<evidence type="ECO:0000256" key="1">
    <source>
        <dbReference type="SAM" id="MobiDB-lite"/>
    </source>
</evidence>
<protein>
    <submittedName>
        <fullName evidence="3">Uncharacterized protein</fullName>
    </submittedName>
</protein>
<keyword evidence="2" id="KW-1133">Transmembrane helix</keyword>
<feature type="region of interest" description="Disordered" evidence="1">
    <location>
        <begin position="200"/>
        <end position="231"/>
    </location>
</feature>